<comment type="caution">
    <text evidence="1">The sequence shown here is derived from an EMBL/GenBank/DDBJ whole genome shotgun (WGS) entry which is preliminary data.</text>
</comment>
<sequence length="56" mass="6324">MPDSDDEPAYVPAPGGIRRYLAEKRALAARVWEYVRNYANNDEIDGISDRARAART</sequence>
<name>A0ABP6VEC3_9PSEU</name>
<dbReference type="EMBL" id="BAAAZN010000002">
    <property type="protein sequence ID" value="GAA3531977.1"/>
    <property type="molecule type" value="Genomic_DNA"/>
</dbReference>
<evidence type="ECO:0000313" key="2">
    <source>
        <dbReference type="Proteomes" id="UP001500689"/>
    </source>
</evidence>
<dbReference type="Proteomes" id="UP001500689">
    <property type="component" value="Unassembled WGS sequence"/>
</dbReference>
<evidence type="ECO:0000313" key="1">
    <source>
        <dbReference type="EMBL" id="GAA3531977.1"/>
    </source>
</evidence>
<protein>
    <submittedName>
        <fullName evidence="1">Uncharacterized protein</fullName>
    </submittedName>
</protein>
<reference evidence="2" key="1">
    <citation type="journal article" date="2019" name="Int. J. Syst. Evol. Microbiol.">
        <title>The Global Catalogue of Microorganisms (GCM) 10K type strain sequencing project: providing services to taxonomists for standard genome sequencing and annotation.</title>
        <authorList>
            <consortium name="The Broad Institute Genomics Platform"/>
            <consortium name="The Broad Institute Genome Sequencing Center for Infectious Disease"/>
            <person name="Wu L."/>
            <person name="Ma J."/>
        </authorList>
    </citation>
    <scope>NUCLEOTIDE SEQUENCE [LARGE SCALE GENOMIC DNA]</scope>
    <source>
        <strain evidence="2">JCM 16898</strain>
    </source>
</reference>
<accession>A0ABP6VEC3</accession>
<keyword evidence="2" id="KW-1185">Reference proteome</keyword>
<dbReference type="RefSeq" id="WP_344856489.1">
    <property type="nucleotide sequence ID" value="NZ_BAAAZN010000002.1"/>
</dbReference>
<organism evidence="1 2">
    <name type="scientific">Amycolatopsis ultiminotia</name>
    <dbReference type="NCBI Taxonomy" id="543629"/>
    <lineage>
        <taxon>Bacteria</taxon>
        <taxon>Bacillati</taxon>
        <taxon>Actinomycetota</taxon>
        <taxon>Actinomycetes</taxon>
        <taxon>Pseudonocardiales</taxon>
        <taxon>Pseudonocardiaceae</taxon>
        <taxon>Amycolatopsis</taxon>
    </lineage>
</organism>
<gene>
    <name evidence="1" type="ORF">GCM10022222_14000</name>
</gene>
<proteinExistence type="predicted"/>